<organism evidence="3 4">
    <name type="scientific">Roseivirga thermotolerans</name>
    <dbReference type="NCBI Taxonomy" id="1758176"/>
    <lineage>
        <taxon>Bacteria</taxon>
        <taxon>Pseudomonadati</taxon>
        <taxon>Bacteroidota</taxon>
        <taxon>Cytophagia</taxon>
        <taxon>Cytophagales</taxon>
        <taxon>Roseivirgaceae</taxon>
        <taxon>Roseivirga</taxon>
    </lineage>
</organism>
<keyword evidence="1" id="KW-0732">Signal</keyword>
<feature type="domain" description="Glycosyl hydrolase-like 10" evidence="2">
    <location>
        <begin position="72"/>
        <end position="293"/>
    </location>
</feature>
<proteinExistence type="predicted"/>
<sequence>MDKRQFIKQLGLGTAAIVGSPLLFHSCQPKDTISDFKLWIWTGGGNKTEADWDKELEGLKNLGFYGVLVGGGKPVLEKAIPAAKKHGLQIHAWLWTMNRPGDPTAQQHPEWYAVSREGNSSFDVRPYVDYYQWLCPTKPEVQEFVFNGMMEVCEIEGLDGIQLDYVRYCDVILPRGLWEKYDLVQDHEMPEFDFCYCEDCRNKFKAEQGYDPLDLDDPSTDSQWRQFRYDSITHLVNKIAEGVHQRKRQISASVFATPSLARKMVRQDWDKWNLDFVFPMVYYKFYAEDIGFMKRATEEGLNDLNGSKPLYTAFYLADKNDKEVAEAVKLVKDTKANGMAFYDYGLLNESFQKTITEALKQ</sequence>
<dbReference type="InterPro" id="IPR017853">
    <property type="entry name" value="GH"/>
</dbReference>
<dbReference type="InterPro" id="IPR003790">
    <property type="entry name" value="GHL10"/>
</dbReference>
<dbReference type="Pfam" id="PF02638">
    <property type="entry name" value="GHL10"/>
    <property type="match status" value="1"/>
</dbReference>
<accession>A0ABQ3I418</accession>
<evidence type="ECO:0000259" key="2">
    <source>
        <dbReference type="Pfam" id="PF02638"/>
    </source>
</evidence>
<protein>
    <recommendedName>
        <fullName evidence="2">Glycosyl hydrolase-like 10 domain-containing protein</fullName>
    </recommendedName>
</protein>
<dbReference type="PANTHER" id="PTHR43405">
    <property type="entry name" value="GLYCOSYL HYDROLASE DIGH"/>
    <property type="match status" value="1"/>
</dbReference>
<dbReference type="InterPro" id="IPR052177">
    <property type="entry name" value="Divisome_Glycosyl_Hydrolase"/>
</dbReference>
<dbReference type="PANTHER" id="PTHR43405:SF1">
    <property type="entry name" value="GLYCOSYL HYDROLASE DIGH"/>
    <property type="match status" value="1"/>
</dbReference>
<dbReference type="Gene3D" id="3.20.20.80">
    <property type="entry name" value="Glycosidases"/>
    <property type="match status" value="1"/>
</dbReference>
<evidence type="ECO:0000313" key="4">
    <source>
        <dbReference type="Proteomes" id="UP000658258"/>
    </source>
</evidence>
<dbReference type="Proteomes" id="UP000658258">
    <property type="component" value="Unassembled WGS sequence"/>
</dbReference>
<comment type="caution">
    <text evidence="3">The sequence shown here is derived from an EMBL/GenBank/DDBJ whole genome shotgun (WGS) entry which is preliminary data.</text>
</comment>
<name>A0ABQ3I418_9BACT</name>
<evidence type="ECO:0000256" key="1">
    <source>
        <dbReference type="ARBA" id="ARBA00022729"/>
    </source>
</evidence>
<dbReference type="SUPFAM" id="SSF51445">
    <property type="entry name" value="(Trans)glycosidases"/>
    <property type="match status" value="1"/>
</dbReference>
<reference evidence="4" key="1">
    <citation type="journal article" date="2019" name="Int. J. Syst. Evol. Microbiol.">
        <title>The Global Catalogue of Microorganisms (GCM) 10K type strain sequencing project: providing services to taxonomists for standard genome sequencing and annotation.</title>
        <authorList>
            <consortium name="The Broad Institute Genomics Platform"/>
            <consortium name="The Broad Institute Genome Sequencing Center for Infectious Disease"/>
            <person name="Wu L."/>
            <person name="Ma J."/>
        </authorList>
    </citation>
    <scope>NUCLEOTIDE SEQUENCE [LARGE SCALE GENOMIC DNA]</scope>
    <source>
        <strain evidence="4">CGMCC 1.15111</strain>
    </source>
</reference>
<dbReference type="EMBL" id="BNAG01000002">
    <property type="protein sequence ID" value="GHE62300.1"/>
    <property type="molecule type" value="Genomic_DNA"/>
</dbReference>
<dbReference type="RefSeq" id="WP_189629785.1">
    <property type="nucleotide sequence ID" value="NZ_BNAG01000002.1"/>
</dbReference>
<keyword evidence="4" id="KW-1185">Reference proteome</keyword>
<evidence type="ECO:0000313" key="3">
    <source>
        <dbReference type="EMBL" id="GHE62300.1"/>
    </source>
</evidence>
<gene>
    <name evidence="3" type="ORF">GCM10011340_16820</name>
</gene>